<evidence type="ECO:0000256" key="1">
    <source>
        <dbReference type="ARBA" id="ARBA00006817"/>
    </source>
</evidence>
<dbReference type="SUPFAM" id="SSF55961">
    <property type="entry name" value="Bet v1-like"/>
    <property type="match status" value="1"/>
</dbReference>
<dbReference type="Pfam" id="PF08327">
    <property type="entry name" value="AHSA1"/>
    <property type="match status" value="1"/>
</dbReference>
<dbReference type="EMBL" id="JRUN01000011">
    <property type="protein sequence ID" value="KHD86086.1"/>
    <property type="molecule type" value="Genomic_DNA"/>
</dbReference>
<dbReference type="InterPro" id="IPR023393">
    <property type="entry name" value="START-like_dom_sf"/>
</dbReference>
<accession>A0A0A6VET0</accession>
<dbReference type="CDD" id="cd07814">
    <property type="entry name" value="SRPBCC_CalC_Aha1-like"/>
    <property type="match status" value="1"/>
</dbReference>
<sequence>METNNQGNLQEIKQTVIVDAPIQKVWETVSTPEGIASWFMPNDFQPIVGHEFHIQSPFGPSPCKVTEIQAPNRLSFLWDTEGWIISFILNELDGHRTEFTLIHGGWKEPDVIVPKANKKSSNIYDTMQQGWIKIVSERFKKVVEG</sequence>
<dbReference type="RefSeq" id="WP_035353793.1">
    <property type="nucleotide sequence ID" value="NZ_JRUN01000011.1"/>
</dbReference>
<dbReference type="OrthoDB" id="2355173at2"/>
<dbReference type="InterPro" id="IPR013538">
    <property type="entry name" value="ASHA1/2-like_C"/>
</dbReference>
<gene>
    <name evidence="3" type="ORF">NG54_05610</name>
</gene>
<dbReference type="Proteomes" id="UP000030588">
    <property type="component" value="Unassembled WGS sequence"/>
</dbReference>
<feature type="domain" description="Activator of Hsp90 ATPase homologue 1/2-like C-terminal" evidence="2">
    <location>
        <begin position="19"/>
        <end position="144"/>
    </location>
</feature>
<protein>
    <recommendedName>
        <fullName evidence="2">Activator of Hsp90 ATPase homologue 1/2-like C-terminal domain-containing protein</fullName>
    </recommendedName>
</protein>
<dbReference type="Gene3D" id="3.30.530.20">
    <property type="match status" value="1"/>
</dbReference>
<reference evidence="3 4" key="1">
    <citation type="submission" date="2014-10" db="EMBL/GenBank/DDBJ databases">
        <title>Draft genome of phytase producing Bacillus ginsengihumi strain M2.11.</title>
        <authorList>
            <person name="Toymentseva A."/>
            <person name="Boulygina E.A."/>
            <person name="Kazakov S.V."/>
            <person name="Kayumov I."/>
            <person name="Suleimanova A.D."/>
            <person name="Mardanova A.M."/>
            <person name="Maria S.N."/>
            <person name="Sergey M.Y."/>
            <person name="Sharipova M.R."/>
        </authorList>
    </citation>
    <scope>NUCLEOTIDE SEQUENCE [LARGE SCALE GENOMIC DNA]</scope>
    <source>
        <strain evidence="3 4">M2.11</strain>
    </source>
</reference>
<dbReference type="AlphaFoldDB" id="A0A0A6VET0"/>
<organism evidence="3 4">
    <name type="scientific">Heyndrickxia ginsengihumi</name>
    <dbReference type="NCBI Taxonomy" id="363870"/>
    <lineage>
        <taxon>Bacteria</taxon>
        <taxon>Bacillati</taxon>
        <taxon>Bacillota</taxon>
        <taxon>Bacilli</taxon>
        <taxon>Bacillales</taxon>
        <taxon>Bacillaceae</taxon>
        <taxon>Heyndrickxia</taxon>
    </lineage>
</organism>
<comment type="similarity">
    <text evidence="1">Belongs to the AHA1 family.</text>
</comment>
<evidence type="ECO:0000313" key="4">
    <source>
        <dbReference type="Proteomes" id="UP000030588"/>
    </source>
</evidence>
<comment type="caution">
    <text evidence="3">The sequence shown here is derived from an EMBL/GenBank/DDBJ whole genome shotgun (WGS) entry which is preliminary data.</text>
</comment>
<evidence type="ECO:0000259" key="2">
    <source>
        <dbReference type="Pfam" id="PF08327"/>
    </source>
</evidence>
<name>A0A0A6VET0_9BACI</name>
<proteinExistence type="inferred from homology"/>
<evidence type="ECO:0000313" key="3">
    <source>
        <dbReference type="EMBL" id="KHD86086.1"/>
    </source>
</evidence>
<dbReference type="STRING" id="363870.NG54_05610"/>